<dbReference type="NCBIfam" id="NF009044">
    <property type="entry name" value="PRK12378.1"/>
    <property type="match status" value="1"/>
</dbReference>
<dbReference type="Proteomes" id="UP000019450">
    <property type="component" value="Chromosome"/>
</dbReference>
<dbReference type="NCBIfam" id="NF001030">
    <property type="entry name" value="PRK00110.1"/>
    <property type="match status" value="1"/>
</dbReference>
<dbReference type="GO" id="GO:0003677">
    <property type="term" value="F:DNA binding"/>
    <property type="evidence" value="ECO:0007669"/>
    <property type="project" value="UniProtKB-UniRule"/>
</dbReference>
<dbReference type="PATRIC" id="fig|1427984.3.peg.451"/>
<dbReference type="KEGG" id="hcr:X271_00465"/>
<dbReference type="PANTHER" id="PTHR12532">
    <property type="entry name" value="TRANSLATIONAL ACTIVATOR OF CYTOCHROME C OXIDASE 1"/>
    <property type="match status" value="1"/>
</dbReference>
<organism evidence="9 10">
    <name type="scientific">Candidatus Hepatoplasma crinochetorum Av</name>
    <dbReference type="NCBI Taxonomy" id="1427984"/>
    <lineage>
        <taxon>Bacteria</taxon>
        <taxon>Bacillati</taxon>
        <taxon>Mycoplasmatota</taxon>
        <taxon>Mollicutes</taxon>
        <taxon>Candidatus Hepatoplasmataceae</taxon>
        <taxon>Candidatus Hepatoplasma</taxon>
    </lineage>
</organism>
<gene>
    <name evidence="9" type="primary">pmpR</name>
    <name evidence="9" type="ORF">X271_00465</name>
</gene>
<dbReference type="InterPro" id="IPR049083">
    <property type="entry name" value="TACO1_YebC_N"/>
</dbReference>
<keyword evidence="4 6" id="KW-0238">DNA-binding</keyword>
<dbReference type="PANTHER" id="PTHR12532:SF6">
    <property type="entry name" value="TRANSCRIPTIONAL REGULATORY PROTEIN YEBC-RELATED"/>
    <property type="match status" value="1"/>
</dbReference>
<dbReference type="HAMAP" id="MF_00693">
    <property type="entry name" value="Transcrip_reg_TACO1"/>
    <property type="match status" value="1"/>
</dbReference>
<dbReference type="eggNOG" id="COG0217">
    <property type="taxonomic scope" value="Bacteria"/>
</dbReference>
<accession>W8GT19</accession>
<keyword evidence="3 6" id="KW-0805">Transcription regulation</keyword>
<dbReference type="Gene3D" id="3.30.70.980">
    <property type="match status" value="2"/>
</dbReference>
<comment type="subcellular location">
    <subcellularLocation>
        <location evidence="6">Cytoplasm</location>
    </subcellularLocation>
</comment>
<keyword evidence="10" id="KW-1185">Reference proteome</keyword>
<reference evidence="9 10" key="1">
    <citation type="journal article" date="2014" name="Genome Biol. Evol.">
        <title>Phylogenomics of "Candidatus Hepatoplasma crinochetorum," a Lineage of Mollicutes Associated with Noninsect Arthropods.</title>
        <authorList>
            <person name="Leclercq S."/>
            <person name="Dittmer J."/>
            <person name="Bouchon D."/>
            <person name="Cordaux R."/>
        </authorList>
    </citation>
    <scope>NUCLEOTIDE SEQUENCE [LARGE SCALE GENOMIC DNA]</scope>
    <source>
        <strain evidence="9 10">Av</strain>
    </source>
</reference>
<proteinExistence type="inferred from homology"/>
<dbReference type="NCBIfam" id="TIGR01033">
    <property type="entry name" value="YebC/PmpR family DNA-binding transcriptional regulator"/>
    <property type="match status" value="1"/>
</dbReference>
<comment type="similarity">
    <text evidence="1 6">Belongs to the TACO1 family.</text>
</comment>
<dbReference type="InterPro" id="IPR029072">
    <property type="entry name" value="YebC-like"/>
</dbReference>
<evidence type="ECO:0000256" key="6">
    <source>
        <dbReference type="HAMAP-Rule" id="MF_00693"/>
    </source>
</evidence>
<dbReference type="GO" id="GO:0006355">
    <property type="term" value="P:regulation of DNA-templated transcription"/>
    <property type="evidence" value="ECO:0007669"/>
    <property type="project" value="UniProtKB-UniRule"/>
</dbReference>
<keyword evidence="5 6" id="KW-0804">Transcription</keyword>
<dbReference type="InterPro" id="IPR026564">
    <property type="entry name" value="Transcrip_reg_TACO1-like_dom3"/>
</dbReference>
<dbReference type="HOGENOM" id="CLU_062974_2_2_14"/>
<dbReference type="Pfam" id="PF20772">
    <property type="entry name" value="TACO1_YebC_N"/>
    <property type="match status" value="1"/>
</dbReference>
<feature type="domain" description="TACO1/YebC-like N-terminal" evidence="8">
    <location>
        <begin position="5"/>
        <end position="73"/>
    </location>
</feature>
<dbReference type="FunFam" id="1.10.10.200:FF:000002">
    <property type="entry name" value="Probable transcriptional regulatory protein CLM62_37755"/>
    <property type="match status" value="1"/>
</dbReference>
<dbReference type="EMBL" id="CP006932">
    <property type="protein sequence ID" value="AHK22570.1"/>
    <property type="molecule type" value="Genomic_DNA"/>
</dbReference>
<protein>
    <recommendedName>
        <fullName evidence="6">Probable transcriptional regulatory protein X271_00465</fullName>
    </recommendedName>
</protein>
<sequence length="237" mass="26523">MSGHSKWANIKHKKAAQDTKRSNLFQKFAKEILVAIKQGGNDPTKNARLRLAIEKAKAKNMPNDNIKKLLSKNEKDGKNFTEVTYEGYGPNGVAFLVECLTDNLNRTSAFVKAVFNKLGGNLGTTGSVSYLFDVKGQIVLDQEKYNPDQVFAKLLDLDIIDFLNEDNVIVIEVSPANLIKTKESLEKAKITEFLSSEVLKIPKSYINLSEKNLEKVEKLIDILEDNDDVQNVYTNLG</sequence>
<evidence type="ECO:0000256" key="4">
    <source>
        <dbReference type="ARBA" id="ARBA00023125"/>
    </source>
</evidence>
<dbReference type="Gene3D" id="1.10.10.200">
    <property type="match status" value="1"/>
</dbReference>
<evidence type="ECO:0000256" key="1">
    <source>
        <dbReference type="ARBA" id="ARBA00008724"/>
    </source>
</evidence>
<dbReference type="STRING" id="1427984.X271_00465"/>
<feature type="domain" description="TACO1/YebC-like second and third" evidence="7">
    <location>
        <begin position="81"/>
        <end position="236"/>
    </location>
</feature>
<name>W8GT19_9MOLU</name>
<dbReference type="InterPro" id="IPR017856">
    <property type="entry name" value="Integrase-like_N"/>
</dbReference>
<evidence type="ECO:0000313" key="10">
    <source>
        <dbReference type="Proteomes" id="UP000019450"/>
    </source>
</evidence>
<dbReference type="InterPro" id="IPR002876">
    <property type="entry name" value="Transcrip_reg_TACO1-like"/>
</dbReference>
<dbReference type="GO" id="GO:0005829">
    <property type="term" value="C:cytosol"/>
    <property type="evidence" value="ECO:0007669"/>
    <property type="project" value="TreeGrafter"/>
</dbReference>
<keyword evidence="2 6" id="KW-0963">Cytoplasm</keyword>
<dbReference type="OrthoDB" id="9781053at2"/>
<evidence type="ECO:0000313" key="9">
    <source>
        <dbReference type="EMBL" id="AHK22570.1"/>
    </source>
</evidence>
<evidence type="ECO:0000256" key="5">
    <source>
        <dbReference type="ARBA" id="ARBA00023163"/>
    </source>
</evidence>
<dbReference type="Pfam" id="PF01709">
    <property type="entry name" value="Transcrip_reg"/>
    <property type="match status" value="1"/>
</dbReference>
<dbReference type="SUPFAM" id="SSF75625">
    <property type="entry name" value="YebC-like"/>
    <property type="match status" value="1"/>
</dbReference>
<evidence type="ECO:0000259" key="8">
    <source>
        <dbReference type="Pfam" id="PF20772"/>
    </source>
</evidence>
<evidence type="ECO:0000256" key="2">
    <source>
        <dbReference type="ARBA" id="ARBA00022490"/>
    </source>
</evidence>
<dbReference type="InterPro" id="IPR048300">
    <property type="entry name" value="TACO1_YebC-like_2nd/3rd_dom"/>
</dbReference>
<dbReference type="AlphaFoldDB" id="W8GT19"/>
<evidence type="ECO:0000259" key="7">
    <source>
        <dbReference type="Pfam" id="PF01709"/>
    </source>
</evidence>
<dbReference type="RefSeq" id="WP_025208858.1">
    <property type="nucleotide sequence ID" value="NZ_CP006932.1"/>
</dbReference>
<evidence type="ECO:0000256" key="3">
    <source>
        <dbReference type="ARBA" id="ARBA00023015"/>
    </source>
</evidence>